<feature type="domain" description="HTH tetR-type" evidence="3">
    <location>
        <begin position="22"/>
        <end position="82"/>
    </location>
</feature>
<evidence type="ECO:0000313" key="4">
    <source>
        <dbReference type="EMBL" id="GAA1851105.1"/>
    </source>
</evidence>
<dbReference type="PROSITE" id="PS50977">
    <property type="entry name" value="HTH_TETR_2"/>
    <property type="match status" value="1"/>
</dbReference>
<reference evidence="4 5" key="1">
    <citation type="journal article" date="2019" name="Int. J. Syst. Evol. Microbiol.">
        <title>The Global Catalogue of Microorganisms (GCM) 10K type strain sequencing project: providing services to taxonomists for standard genome sequencing and annotation.</title>
        <authorList>
            <consortium name="The Broad Institute Genomics Platform"/>
            <consortium name="The Broad Institute Genome Sequencing Center for Infectious Disease"/>
            <person name="Wu L."/>
            <person name="Ma J."/>
        </authorList>
    </citation>
    <scope>NUCLEOTIDE SEQUENCE [LARGE SCALE GENOMIC DNA]</scope>
    <source>
        <strain evidence="4 5">JCM 16009</strain>
    </source>
</reference>
<dbReference type="PANTHER" id="PTHR30055">
    <property type="entry name" value="HTH-TYPE TRANSCRIPTIONAL REGULATOR RUTR"/>
    <property type="match status" value="1"/>
</dbReference>
<dbReference type="InterPro" id="IPR050109">
    <property type="entry name" value="HTH-type_TetR-like_transc_reg"/>
</dbReference>
<dbReference type="InterPro" id="IPR041490">
    <property type="entry name" value="KstR2_TetR_C"/>
</dbReference>
<dbReference type="InterPro" id="IPR009057">
    <property type="entry name" value="Homeodomain-like_sf"/>
</dbReference>
<evidence type="ECO:0000256" key="2">
    <source>
        <dbReference type="PROSITE-ProRule" id="PRU00335"/>
    </source>
</evidence>
<accession>A0ABN2N3M5</accession>
<organism evidence="4 5">
    <name type="scientific">Pseudonocardia ailaonensis</name>
    <dbReference type="NCBI Taxonomy" id="367279"/>
    <lineage>
        <taxon>Bacteria</taxon>
        <taxon>Bacillati</taxon>
        <taxon>Actinomycetota</taxon>
        <taxon>Actinomycetes</taxon>
        <taxon>Pseudonocardiales</taxon>
        <taxon>Pseudonocardiaceae</taxon>
        <taxon>Pseudonocardia</taxon>
    </lineage>
</organism>
<dbReference type="SUPFAM" id="SSF46689">
    <property type="entry name" value="Homeodomain-like"/>
    <property type="match status" value="1"/>
</dbReference>
<comment type="caution">
    <text evidence="4">The sequence shown here is derived from an EMBL/GenBank/DDBJ whole genome shotgun (WGS) entry which is preliminary data.</text>
</comment>
<keyword evidence="5" id="KW-1185">Reference proteome</keyword>
<sequence length="226" mass="25313">MRDPELQGVDPVAAQDWRRFEPLKLPPVLRHALEAFAAHGYHGTSVRDIANRMGQTVPAIYYYYQNKQAILVALLHTAIVEDIDRCRRAVEEATGDVVAQLSNYVYCLTLCVTYRTELALLDYERRALEPENREQYTDLRDELQQILGDVVEQGTDQGRFDVLDTAAAVRALIAMCVGITAWYRPGGPLTPQQVGERYVDLALGMLRSTDRAADVLTAVPCSGERS</sequence>
<dbReference type="SUPFAM" id="SSF48498">
    <property type="entry name" value="Tetracyclin repressor-like, C-terminal domain"/>
    <property type="match status" value="1"/>
</dbReference>
<dbReference type="Gene3D" id="1.10.357.10">
    <property type="entry name" value="Tetracycline Repressor, domain 2"/>
    <property type="match status" value="1"/>
</dbReference>
<feature type="DNA-binding region" description="H-T-H motif" evidence="2">
    <location>
        <begin position="45"/>
        <end position="64"/>
    </location>
</feature>
<dbReference type="Pfam" id="PF00440">
    <property type="entry name" value="TetR_N"/>
    <property type="match status" value="1"/>
</dbReference>
<dbReference type="Pfam" id="PF17932">
    <property type="entry name" value="TetR_C_24"/>
    <property type="match status" value="1"/>
</dbReference>
<dbReference type="PRINTS" id="PR00455">
    <property type="entry name" value="HTHTETR"/>
</dbReference>
<dbReference type="InterPro" id="IPR036271">
    <property type="entry name" value="Tet_transcr_reg_TetR-rel_C_sf"/>
</dbReference>
<gene>
    <name evidence="4" type="ORF">GCM10009836_33860</name>
</gene>
<evidence type="ECO:0000313" key="5">
    <source>
        <dbReference type="Proteomes" id="UP001500449"/>
    </source>
</evidence>
<evidence type="ECO:0000256" key="1">
    <source>
        <dbReference type="ARBA" id="ARBA00023125"/>
    </source>
</evidence>
<dbReference type="EMBL" id="BAAAQK010000009">
    <property type="protein sequence ID" value="GAA1851105.1"/>
    <property type="molecule type" value="Genomic_DNA"/>
</dbReference>
<dbReference type="PANTHER" id="PTHR30055:SF237">
    <property type="entry name" value="TRANSCRIPTIONAL REPRESSOR MCE3R"/>
    <property type="match status" value="1"/>
</dbReference>
<name>A0ABN2N3M5_9PSEU</name>
<proteinExistence type="predicted"/>
<keyword evidence="1 2" id="KW-0238">DNA-binding</keyword>
<dbReference type="RefSeq" id="WP_344417662.1">
    <property type="nucleotide sequence ID" value="NZ_BAAAQK010000009.1"/>
</dbReference>
<protein>
    <submittedName>
        <fullName evidence="4">TetR/AcrR family transcriptional regulator</fullName>
    </submittedName>
</protein>
<evidence type="ECO:0000259" key="3">
    <source>
        <dbReference type="PROSITE" id="PS50977"/>
    </source>
</evidence>
<dbReference type="InterPro" id="IPR001647">
    <property type="entry name" value="HTH_TetR"/>
</dbReference>
<dbReference type="Proteomes" id="UP001500449">
    <property type="component" value="Unassembled WGS sequence"/>
</dbReference>